<comment type="caution">
    <text evidence="4">The sequence shown here is derived from an EMBL/GenBank/DDBJ whole genome shotgun (WGS) entry which is preliminary data.</text>
</comment>
<dbReference type="InterPro" id="IPR003615">
    <property type="entry name" value="HNH_nuc"/>
</dbReference>
<feature type="region of interest" description="Disordered" evidence="2">
    <location>
        <begin position="460"/>
        <end position="481"/>
    </location>
</feature>
<keyword evidence="4" id="KW-0378">Hydrolase</keyword>
<evidence type="ECO:0000313" key="4">
    <source>
        <dbReference type="EMBL" id="EEI17087.1"/>
    </source>
</evidence>
<feature type="compositionally biased region" description="Basic and acidic residues" evidence="2">
    <location>
        <begin position="122"/>
        <end position="140"/>
    </location>
</feature>
<dbReference type="AlphaFoldDB" id="C0XRN7"/>
<dbReference type="eggNOG" id="COG1403">
    <property type="taxonomic scope" value="Bacteria"/>
</dbReference>
<name>C0XRN7_CORLD</name>
<dbReference type="HOGENOM" id="CLU_030406_0_0_11"/>
<keyword evidence="4" id="KW-0540">Nuclease</keyword>
<evidence type="ECO:0000256" key="1">
    <source>
        <dbReference type="ARBA" id="ARBA00023450"/>
    </source>
</evidence>
<dbReference type="Gene3D" id="1.10.30.50">
    <property type="match status" value="1"/>
</dbReference>
<sequence length="481" mass="53037">MEKLAALVSAYEDTLNQLCTLFDDPSSLTLEEIHSEMERLERASAKKAYIDAAFAHVCARENAGRLVGGNWPSDYLEKALGLSRGEAFRRLDRAKDLFDPPVQPPQPNEPEDSAPLFDPPAEDSKGQARRDSQEVSAEKQAIIDRELRQLTKHASVERSAIFKRAMAEAKTRTPEDLRAFVRRLVERANRKHKPVNDPNAGFDRRGVSFSPKRADGTRTMNVTLTEANYALIKALLDHNSGPGSNIADASADDTRMPAQRKFDQLWNIMMQYEHDRQAKNRGAASVVISITLDDLAEADYTTTFPSNTGAELSCFDLVRLGMGGTEDFILHIDRATGVPLSLGRTRLASVEQRIVALAVQGVCAWTGCSVPTSEAEIHHILSYIRGGNTDVHNLAALCRRHHRFNNDARDGSHGRSHVERDPATGRIGVVNPDGSIEFNDTVGFHDSAWAKLFRRGHLNRLGAPGQPPDPPVFPAEPKASA</sequence>
<dbReference type="RefSeq" id="WP_006839832.1">
    <property type="nucleotide sequence ID" value="NZ_GG667192.1"/>
</dbReference>
<accession>C0XRN7</accession>
<reference evidence="4" key="1">
    <citation type="submission" date="2009-01" db="EMBL/GenBank/DDBJ databases">
        <authorList>
            <person name="Qin X."/>
            <person name="Bachman B."/>
            <person name="Battles P."/>
            <person name="Bell A."/>
            <person name="Bess C."/>
            <person name="Bickham C."/>
            <person name="Chaboub L."/>
            <person name="Chen D."/>
            <person name="Coyle M."/>
            <person name="Deiros D.R."/>
            <person name="Dinh H."/>
            <person name="Forbes L."/>
            <person name="Fowler G."/>
            <person name="Francisco L."/>
            <person name="Fu Q."/>
            <person name="Gubbala S."/>
            <person name="Hale W."/>
            <person name="Han Y."/>
            <person name="Hemphill L."/>
            <person name="Highlander S.K."/>
            <person name="Hirani K."/>
            <person name="Hogues M."/>
            <person name="Jackson L."/>
            <person name="Jakkamsetti A."/>
            <person name="Javaid M."/>
            <person name="Jiang H."/>
            <person name="Korchina V."/>
            <person name="Kovar C."/>
            <person name="Lara F."/>
            <person name="Lee S."/>
            <person name="Mata R."/>
            <person name="Mathew T."/>
            <person name="Moen C."/>
            <person name="Morales K."/>
            <person name="Munidasa M."/>
            <person name="Nazareth L."/>
            <person name="Ngo R."/>
            <person name="Nguyen L."/>
            <person name="Okwuonu G."/>
            <person name="Ongeri F."/>
            <person name="Patil S."/>
            <person name="Petrosino J."/>
            <person name="Pham C."/>
            <person name="Pham P."/>
            <person name="Pu L.-L."/>
            <person name="Puazo M."/>
            <person name="Raj R."/>
            <person name="Reid J."/>
            <person name="Rouhana J."/>
            <person name="Saada N."/>
            <person name="Shang Y."/>
            <person name="Simmons D."/>
            <person name="Thornton R."/>
            <person name="Warren J."/>
            <person name="Weissenberger G."/>
            <person name="Zhang J."/>
            <person name="Zhang L."/>
            <person name="Zhou C."/>
            <person name="Zhu D."/>
            <person name="Muzny D."/>
            <person name="Worley K."/>
            <person name="Gibbs R."/>
        </authorList>
    </citation>
    <scope>NUCLEOTIDE SEQUENCE [LARGE SCALE GENOMIC DNA]</scope>
    <source>
        <strain evidence="4">DSM 44291</strain>
    </source>
</reference>
<dbReference type="InterPro" id="IPR002711">
    <property type="entry name" value="HNH"/>
</dbReference>
<organism evidence="4 5">
    <name type="scientific">Corynebacterium lipophiloflavum (strain ATCC 700352 / DSM 44291 / CCUG 37336 / JCM 10383 / DMMZ 1944)</name>
    <dbReference type="NCBI Taxonomy" id="525263"/>
    <lineage>
        <taxon>Bacteria</taxon>
        <taxon>Bacillati</taxon>
        <taxon>Actinomycetota</taxon>
        <taxon>Actinomycetes</taxon>
        <taxon>Mycobacteriales</taxon>
        <taxon>Corynebacteriaceae</taxon>
        <taxon>Corynebacterium</taxon>
    </lineage>
</organism>
<feature type="region of interest" description="Disordered" evidence="2">
    <location>
        <begin position="192"/>
        <end position="214"/>
    </location>
</feature>
<evidence type="ECO:0000256" key="2">
    <source>
        <dbReference type="SAM" id="MobiDB-lite"/>
    </source>
</evidence>
<protein>
    <submittedName>
        <fullName evidence="4">HNH endonuclease domain protein</fullName>
    </submittedName>
</protein>
<dbReference type="InterPro" id="IPR003870">
    <property type="entry name" value="DUF222"/>
</dbReference>
<proteinExistence type="inferred from homology"/>
<feature type="compositionally biased region" description="Basic and acidic residues" evidence="2">
    <location>
        <begin position="406"/>
        <end position="423"/>
    </location>
</feature>
<gene>
    <name evidence="4" type="ORF">HMPREF0298_1107</name>
</gene>
<comment type="similarity">
    <text evidence="1">Belongs to the Rv1128c/1148c/1588c/1702c/1945/3466 family.</text>
</comment>
<feature type="region of interest" description="Disordered" evidence="2">
    <location>
        <begin position="97"/>
        <end position="140"/>
    </location>
</feature>
<dbReference type="GO" id="GO:0003676">
    <property type="term" value="F:nucleic acid binding"/>
    <property type="evidence" value="ECO:0007669"/>
    <property type="project" value="InterPro"/>
</dbReference>
<evidence type="ECO:0000313" key="5">
    <source>
        <dbReference type="Proteomes" id="UP000006196"/>
    </source>
</evidence>
<dbReference type="CDD" id="cd00085">
    <property type="entry name" value="HNHc"/>
    <property type="match status" value="1"/>
</dbReference>
<dbReference type="Pfam" id="PF02720">
    <property type="entry name" value="DUF222"/>
    <property type="match status" value="1"/>
</dbReference>
<dbReference type="GO" id="GO:0004519">
    <property type="term" value="F:endonuclease activity"/>
    <property type="evidence" value="ECO:0007669"/>
    <property type="project" value="UniProtKB-KW"/>
</dbReference>
<feature type="compositionally biased region" description="Pro residues" evidence="2">
    <location>
        <begin position="465"/>
        <end position="474"/>
    </location>
</feature>
<feature type="domain" description="HNH nuclease" evidence="3">
    <location>
        <begin position="351"/>
        <end position="403"/>
    </location>
</feature>
<dbReference type="EMBL" id="ACHJ01000105">
    <property type="protein sequence ID" value="EEI17087.1"/>
    <property type="molecule type" value="Genomic_DNA"/>
</dbReference>
<feature type="compositionally biased region" description="Basic and acidic residues" evidence="2">
    <location>
        <begin position="202"/>
        <end position="214"/>
    </location>
</feature>
<keyword evidence="5" id="KW-1185">Reference proteome</keyword>
<feature type="region of interest" description="Disordered" evidence="2">
    <location>
        <begin position="406"/>
        <end position="428"/>
    </location>
</feature>
<keyword evidence="4" id="KW-0255">Endonuclease</keyword>
<dbReference type="GO" id="GO:0008270">
    <property type="term" value="F:zinc ion binding"/>
    <property type="evidence" value="ECO:0007669"/>
    <property type="project" value="InterPro"/>
</dbReference>
<dbReference type="STRING" id="525263.HMPREF0298_1107"/>
<dbReference type="SMART" id="SM00507">
    <property type="entry name" value="HNHc"/>
    <property type="match status" value="1"/>
</dbReference>
<dbReference type="Pfam" id="PF01844">
    <property type="entry name" value="HNH"/>
    <property type="match status" value="1"/>
</dbReference>
<dbReference type="Proteomes" id="UP000006196">
    <property type="component" value="Unassembled WGS sequence"/>
</dbReference>
<dbReference type="OrthoDB" id="4398180at2"/>
<evidence type="ECO:0000259" key="3">
    <source>
        <dbReference type="SMART" id="SM00507"/>
    </source>
</evidence>